<name>A0A956LYG4_UNCEI</name>
<dbReference type="InterPro" id="IPR036187">
    <property type="entry name" value="DNA_mismatch_repair_MutS_sf"/>
</dbReference>
<dbReference type="GO" id="GO:0030983">
    <property type="term" value="F:mismatched DNA binding"/>
    <property type="evidence" value="ECO:0007669"/>
    <property type="project" value="InterPro"/>
</dbReference>
<dbReference type="InterPro" id="IPR007696">
    <property type="entry name" value="DNA_mismatch_repair_MutS_core"/>
</dbReference>
<evidence type="ECO:0000313" key="2">
    <source>
        <dbReference type="EMBL" id="MCA9726545.1"/>
    </source>
</evidence>
<proteinExistence type="predicted"/>
<sequence>MIQWRPDAHRPRIIFPGGVRIDWIPEKDRRFFVDAQTQSDLDVFEERAGGRSLFELLDSTRTRGGREKLRRLLAEPLSERPTLLARQSAIGYLGNPVH</sequence>
<dbReference type="Proteomes" id="UP000697710">
    <property type="component" value="Unassembled WGS sequence"/>
</dbReference>
<evidence type="ECO:0000259" key="1">
    <source>
        <dbReference type="Pfam" id="PF05192"/>
    </source>
</evidence>
<accession>A0A956LYG4</accession>
<reference evidence="2" key="2">
    <citation type="journal article" date="2021" name="Microbiome">
        <title>Successional dynamics and alternative stable states in a saline activated sludge microbial community over 9 years.</title>
        <authorList>
            <person name="Wang Y."/>
            <person name="Ye J."/>
            <person name="Ju F."/>
            <person name="Liu L."/>
            <person name="Boyd J.A."/>
            <person name="Deng Y."/>
            <person name="Parks D.H."/>
            <person name="Jiang X."/>
            <person name="Yin X."/>
            <person name="Woodcroft B.J."/>
            <person name="Tyson G.W."/>
            <person name="Hugenholtz P."/>
            <person name="Polz M.F."/>
            <person name="Zhang T."/>
        </authorList>
    </citation>
    <scope>NUCLEOTIDE SEQUENCE</scope>
    <source>
        <strain evidence="2">HKST-UBA01</strain>
    </source>
</reference>
<dbReference type="GO" id="GO:0005524">
    <property type="term" value="F:ATP binding"/>
    <property type="evidence" value="ECO:0007669"/>
    <property type="project" value="InterPro"/>
</dbReference>
<feature type="non-terminal residue" evidence="2">
    <location>
        <position position="98"/>
    </location>
</feature>
<comment type="caution">
    <text evidence="2">The sequence shown here is derived from an EMBL/GenBank/DDBJ whole genome shotgun (WGS) entry which is preliminary data.</text>
</comment>
<feature type="domain" description="DNA mismatch repair protein MutS core" evidence="1">
    <location>
        <begin position="36"/>
        <end position="93"/>
    </location>
</feature>
<dbReference type="Pfam" id="PF05192">
    <property type="entry name" value="MutS_III"/>
    <property type="match status" value="1"/>
</dbReference>
<gene>
    <name evidence="2" type="ORF">KC729_02615</name>
</gene>
<dbReference type="Gene3D" id="1.10.1420.10">
    <property type="match status" value="1"/>
</dbReference>
<dbReference type="GO" id="GO:0006298">
    <property type="term" value="P:mismatch repair"/>
    <property type="evidence" value="ECO:0007669"/>
    <property type="project" value="InterPro"/>
</dbReference>
<protein>
    <recommendedName>
        <fullName evidence="1">DNA mismatch repair protein MutS core domain-containing protein</fullName>
    </recommendedName>
</protein>
<evidence type="ECO:0000313" key="3">
    <source>
        <dbReference type="Proteomes" id="UP000697710"/>
    </source>
</evidence>
<dbReference type="AlphaFoldDB" id="A0A956LYG4"/>
<reference evidence="2" key="1">
    <citation type="submission" date="2020-04" db="EMBL/GenBank/DDBJ databases">
        <authorList>
            <person name="Zhang T."/>
        </authorList>
    </citation>
    <scope>NUCLEOTIDE SEQUENCE</scope>
    <source>
        <strain evidence="2">HKST-UBA01</strain>
    </source>
</reference>
<dbReference type="EMBL" id="JAGQHR010000041">
    <property type="protein sequence ID" value="MCA9726545.1"/>
    <property type="molecule type" value="Genomic_DNA"/>
</dbReference>
<organism evidence="2 3">
    <name type="scientific">Eiseniibacteriota bacterium</name>
    <dbReference type="NCBI Taxonomy" id="2212470"/>
    <lineage>
        <taxon>Bacteria</taxon>
        <taxon>Candidatus Eiseniibacteriota</taxon>
    </lineage>
</organism>
<dbReference type="SUPFAM" id="SSF48334">
    <property type="entry name" value="DNA repair protein MutS, domain III"/>
    <property type="match status" value="1"/>
</dbReference>